<sequence>MKTVFDPGPRQELAARVALLSADSKARWGKMNAYRMLRHCNTWSEWVLGIGAPTYRQTLLGKIFGKMALRSNTKDDRPIGRNMPAGKAFLATEREGDVAAEQTKWLQHIDGFRHFANERFIHDFFGKMSKEQIGIFVYKHFDHHLRQFGV</sequence>
<accession>A0A2P8CXV6</accession>
<proteinExistence type="predicted"/>
<comment type="caution">
    <text evidence="1">The sequence shown here is derived from an EMBL/GenBank/DDBJ whole genome shotgun (WGS) entry which is preliminary data.</text>
</comment>
<dbReference type="Proteomes" id="UP000240572">
    <property type="component" value="Unassembled WGS sequence"/>
</dbReference>
<evidence type="ECO:0000313" key="2">
    <source>
        <dbReference type="Proteomes" id="UP000240572"/>
    </source>
</evidence>
<evidence type="ECO:0000313" key="1">
    <source>
        <dbReference type="EMBL" id="PSK89799.1"/>
    </source>
</evidence>
<dbReference type="InterPro" id="IPR011463">
    <property type="entry name" value="DUF1569"/>
</dbReference>
<dbReference type="AlphaFoldDB" id="A0A2P8CXV6"/>
<name>A0A2P8CXV6_9BACT</name>
<reference evidence="1 2" key="1">
    <citation type="submission" date="2018-03" db="EMBL/GenBank/DDBJ databases">
        <title>Genomic Encyclopedia of Type Strains, Phase III (KMG-III): the genomes of soil and plant-associated and newly described type strains.</title>
        <authorList>
            <person name="Whitman W."/>
        </authorList>
    </citation>
    <scope>NUCLEOTIDE SEQUENCE [LARGE SCALE GENOMIC DNA]</scope>
    <source>
        <strain evidence="1 2">CGMCC 1.12700</strain>
    </source>
</reference>
<gene>
    <name evidence="1" type="ORF">B0I18_110100</name>
</gene>
<keyword evidence="2" id="KW-1185">Reference proteome</keyword>
<dbReference type="Pfam" id="PF07606">
    <property type="entry name" value="DUF1569"/>
    <property type="match status" value="1"/>
</dbReference>
<organism evidence="1 2">
    <name type="scientific">Taibaiella chishuiensis</name>
    <dbReference type="NCBI Taxonomy" id="1434707"/>
    <lineage>
        <taxon>Bacteria</taxon>
        <taxon>Pseudomonadati</taxon>
        <taxon>Bacteroidota</taxon>
        <taxon>Chitinophagia</taxon>
        <taxon>Chitinophagales</taxon>
        <taxon>Chitinophagaceae</taxon>
        <taxon>Taibaiella</taxon>
    </lineage>
</organism>
<protein>
    <submittedName>
        <fullName evidence="1">Uncharacterized protein DUF1569</fullName>
    </submittedName>
</protein>
<dbReference type="OrthoDB" id="2599194at2"/>
<dbReference type="RefSeq" id="WP_106524603.1">
    <property type="nucleotide sequence ID" value="NZ_PYGD01000010.1"/>
</dbReference>
<dbReference type="EMBL" id="PYGD01000010">
    <property type="protein sequence ID" value="PSK89799.1"/>
    <property type="molecule type" value="Genomic_DNA"/>
</dbReference>